<dbReference type="InterPro" id="IPR056789">
    <property type="entry name" value="LRR_R13L1-DRL21"/>
</dbReference>
<dbReference type="Gene3D" id="1.10.8.430">
    <property type="entry name" value="Helical domain of apoptotic protease-activating factors"/>
    <property type="match status" value="1"/>
</dbReference>
<dbReference type="FunFam" id="3.40.50.300:FF:001091">
    <property type="entry name" value="Probable disease resistance protein At1g61300"/>
    <property type="match status" value="1"/>
</dbReference>
<dbReference type="GO" id="GO:0051707">
    <property type="term" value="P:response to other organism"/>
    <property type="evidence" value="ECO:0007669"/>
    <property type="project" value="UniProtKB-ARBA"/>
</dbReference>
<dbReference type="Gramene" id="Tc06v2_t007190.2">
    <property type="protein sequence ID" value="Tc06v2_p007190.2"/>
    <property type="gene ID" value="Tc06v2_g007190"/>
</dbReference>
<dbReference type="InterPro" id="IPR027417">
    <property type="entry name" value="P-loop_NTPase"/>
</dbReference>
<reference evidence="10" key="1">
    <citation type="journal article" date="1997" name="Nucleic Acids Res.">
        <title>tRNAscan-SE: a program for improved detection of transfer RNA genes in genomic sequence.</title>
        <authorList>
            <person name="Lowe T.M."/>
            <person name="Eddy S.R."/>
        </authorList>
    </citation>
    <scope>NUCLEOTIDE SEQUENCE [LARGE SCALE GENOMIC DNA]</scope>
    <source>
        <strain evidence="10">r\B97-61/B2</strain>
    </source>
</reference>
<dbReference type="GO" id="GO:0006952">
    <property type="term" value="P:defense response"/>
    <property type="evidence" value="ECO:0007669"/>
    <property type="project" value="UniProtKB-KW"/>
</dbReference>
<sequence>MAKSIVCAVLEKLGSLISEEIKQNVGLALGLEEGIQKMTSNFEDIKSVLQDAETKQVKDANVRHWLKKLKDVAYDVDDVLDEWNTAKLKSQIEKQVKDVDNAPLLKKIRNSISSFTSQSIIFYNIAWKIRDLNERLDCIATDKDRYNFGLETAVEEPKRQITASFLDEEEVYGRSQETTILVNMLVGEKSNGGESSLHVISIVGMGGIGKTTLAQLVYNHNEVECHFDKRIWICVSDPFDEIRIAKEILEAFKGETPNMVGKDNILRQIRSYVLEKKILLVLDDVWIEDATKWEQLKNSLKYCSLGSRILITTRKNKVAIIMGTTTENLFPLHTLSQEECWSLLSHRAFYGRTREECENLEDISKKIAVKCQGLPLAAKILGGLLRFKRSREQWQSVLDCEMLNLEEAERDLFPPLFLSYYELPMALKQCISYCAVFPKGKILNKDELIKLWMAQGYLKGAQCKEMETVGEEYFDELMMRSFLQDFKRVVELDSGIMECKMHAIVHDFVQLLTKTECLILVNDDFEELRVDAFCEDARHVTLIREEAIPTDPNINHFKKLRSLFIDSSNHDTSSLSTSLPKLFDQLDCLRTLNLSNSMFGNSIKELPDQIGKLVHLRYLDLKHNRKLKKLPESVCELCNLQTLNLTWCNSLKELPCGIGKLINLRHLENEKTDLSLMAMPKGIGRLTCLQTLRVFVAMDGGINGKASTLGDLRNLMHLQGHLKISGLGDVWDVTEAKRAELQNKKGLRGLILDFTNSKGLMSKRLPRRDDELLLEALQPPLSLEKLEIWGYSSTTSFPNWMMGLTKLRHVSLGFCCHLNFLPPLGKLPSLESLYIGEMRRVEKVGVEFLGVEGEGTLALSPSSESSSSSIIAFPSLKHLEFRNMEEWDCWISFTSAGADHICIMPRLCSLTIDSCPKLRALPWYILQNTSLEQLDISQSPFVSERCRKETGEDWLHISHIPSIIIDGLCMQVNCSSFEEFGVLQLQPLHSSLLSSNDFLKVFEQN</sequence>
<evidence type="ECO:0000313" key="11">
    <source>
        <dbReference type="RefSeq" id="XP_007024141.2"/>
    </source>
</evidence>
<dbReference type="Gene3D" id="1.10.10.10">
    <property type="entry name" value="Winged helix-like DNA-binding domain superfamily/Winged helix DNA-binding domain"/>
    <property type="match status" value="1"/>
</dbReference>
<keyword evidence="5" id="KW-0067">ATP-binding</keyword>
<dbReference type="GO" id="GO:0005524">
    <property type="term" value="F:ATP binding"/>
    <property type="evidence" value="ECO:0007669"/>
    <property type="project" value="UniProtKB-KW"/>
</dbReference>
<dbReference type="Gramene" id="Tc06v2_t007190.3">
    <property type="protein sequence ID" value="Tc06v2_p007190.3"/>
    <property type="gene ID" value="Tc06v2_g007190"/>
</dbReference>
<dbReference type="InterPro" id="IPR032675">
    <property type="entry name" value="LRR_dom_sf"/>
</dbReference>
<dbReference type="InterPro" id="IPR042197">
    <property type="entry name" value="Apaf_helical"/>
</dbReference>
<dbReference type="GO" id="GO:0043531">
    <property type="term" value="F:ADP binding"/>
    <property type="evidence" value="ECO:0007669"/>
    <property type="project" value="InterPro"/>
</dbReference>
<dbReference type="InterPro" id="IPR002182">
    <property type="entry name" value="NB-ARC"/>
</dbReference>
<evidence type="ECO:0000256" key="2">
    <source>
        <dbReference type="ARBA" id="ARBA00022737"/>
    </source>
</evidence>
<keyword evidence="2" id="KW-0677">Repeat</keyword>
<dbReference type="RefSeq" id="XP_007024143.2">
    <property type="nucleotide sequence ID" value="XM_007024081.2"/>
</dbReference>
<protein>
    <submittedName>
        <fullName evidence="11 12">Disease resistance protein RGA3</fullName>
    </submittedName>
</protein>
<evidence type="ECO:0000313" key="13">
    <source>
        <dbReference type="RefSeq" id="XP_007024143.2"/>
    </source>
</evidence>
<dbReference type="Gramene" id="Tc06v2_t007190.1">
    <property type="protein sequence ID" value="Tc06v2_p007190.1"/>
    <property type="gene ID" value="Tc06v2_g007190"/>
</dbReference>
<evidence type="ECO:0000313" key="10">
    <source>
        <dbReference type="Proteomes" id="UP000694886"/>
    </source>
</evidence>
<dbReference type="RefSeq" id="XP_007024142.2">
    <property type="nucleotide sequence ID" value="XM_007024080.2"/>
</dbReference>
<dbReference type="Proteomes" id="UP000694886">
    <property type="component" value="Chromosome 6"/>
</dbReference>
<evidence type="ECO:0000313" key="12">
    <source>
        <dbReference type="RefSeq" id="XP_007024142.2"/>
    </source>
</evidence>
<feature type="domain" description="NB-ARC" evidence="6">
    <location>
        <begin position="195"/>
        <end position="350"/>
    </location>
</feature>
<dbReference type="Pfam" id="PF23559">
    <property type="entry name" value="WHD_DRP"/>
    <property type="match status" value="1"/>
</dbReference>
<dbReference type="PRINTS" id="PR00364">
    <property type="entry name" value="DISEASERSIST"/>
</dbReference>
<dbReference type="Pfam" id="PF18052">
    <property type="entry name" value="Rx_N"/>
    <property type="match status" value="1"/>
</dbReference>
<evidence type="ECO:0000256" key="4">
    <source>
        <dbReference type="ARBA" id="ARBA00022821"/>
    </source>
</evidence>
<keyword evidence="3" id="KW-0547">Nucleotide-binding</keyword>
<dbReference type="AlphaFoldDB" id="A0AB32V090"/>
<reference evidence="11 12" key="2">
    <citation type="submission" date="2025-04" db="UniProtKB">
        <authorList>
            <consortium name="RefSeq"/>
        </authorList>
    </citation>
    <scope>IDENTIFICATION</scope>
</reference>
<dbReference type="Gene3D" id="3.80.10.10">
    <property type="entry name" value="Ribonuclease Inhibitor"/>
    <property type="match status" value="1"/>
</dbReference>
<accession>A0AB32V090</accession>
<organism evidence="10 13">
    <name type="scientific">Theobroma cacao</name>
    <name type="common">Cacao</name>
    <name type="synonym">Cocoa</name>
    <dbReference type="NCBI Taxonomy" id="3641"/>
    <lineage>
        <taxon>Eukaryota</taxon>
        <taxon>Viridiplantae</taxon>
        <taxon>Streptophyta</taxon>
        <taxon>Embryophyta</taxon>
        <taxon>Tracheophyta</taxon>
        <taxon>Spermatophyta</taxon>
        <taxon>Magnoliopsida</taxon>
        <taxon>eudicotyledons</taxon>
        <taxon>Gunneridae</taxon>
        <taxon>Pentapetalae</taxon>
        <taxon>rosids</taxon>
        <taxon>malvids</taxon>
        <taxon>Malvales</taxon>
        <taxon>Malvaceae</taxon>
        <taxon>Byttnerioideae</taxon>
        <taxon>Theobroma</taxon>
    </lineage>
</organism>
<evidence type="ECO:0000259" key="9">
    <source>
        <dbReference type="Pfam" id="PF25019"/>
    </source>
</evidence>
<evidence type="ECO:0000256" key="5">
    <source>
        <dbReference type="ARBA" id="ARBA00022840"/>
    </source>
</evidence>
<dbReference type="InterPro" id="IPR036388">
    <property type="entry name" value="WH-like_DNA-bd_sf"/>
</dbReference>
<evidence type="ECO:0000259" key="8">
    <source>
        <dbReference type="Pfam" id="PF23559"/>
    </source>
</evidence>
<dbReference type="SUPFAM" id="SSF52058">
    <property type="entry name" value="L domain-like"/>
    <property type="match status" value="1"/>
</dbReference>
<dbReference type="PANTHER" id="PTHR36766">
    <property type="entry name" value="PLANT BROAD-SPECTRUM MILDEW RESISTANCE PROTEIN RPW8"/>
    <property type="match status" value="1"/>
</dbReference>
<dbReference type="Gene3D" id="1.20.5.4130">
    <property type="match status" value="1"/>
</dbReference>
<evidence type="ECO:0000256" key="1">
    <source>
        <dbReference type="ARBA" id="ARBA00022614"/>
    </source>
</evidence>
<dbReference type="KEGG" id="tcc:18595915"/>
<evidence type="ECO:0000259" key="6">
    <source>
        <dbReference type="Pfam" id="PF00931"/>
    </source>
</evidence>
<proteinExistence type="predicted"/>
<dbReference type="RefSeq" id="XP_007024141.2">
    <property type="nucleotide sequence ID" value="XM_007024079.2"/>
</dbReference>
<dbReference type="FunFam" id="1.10.10.10:FF:000322">
    <property type="entry name" value="Probable disease resistance protein At1g63360"/>
    <property type="match status" value="1"/>
</dbReference>
<dbReference type="InterPro" id="IPR038005">
    <property type="entry name" value="RX-like_CC"/>
</dbReference>
<dbReference type="PANTHER" id="PTHR36766:SF45">
    <property type="entry name" value="NB-ARC DOMAIN-CONTAINING PROTEIN"/>
    <property type="match status" value="1"/>
</dbReference>
<feature type="domain" description="R13L1/DRL21-like LRR repeat region" evidence="9">
    <location>
        <begin position="709"/>
        <end position="838"/>
    </location>
</feature>
<dbReference type="SUPFAM" id="SSF52540">
    <property type="entry name" value="P-loop containing nucleoside triphosphate hydrolases"/>
    <property type="match status" value="1"/>
</dbReference>
<gene>
    <name evidence="11 12 13" type="primary">LOC18595915</name>
</gene>
<dbReference type="Pfam" id="PF00931">
    <property type="entry name" value="NB-ARC"/>
    <property type="match status" value="1"/>
</dbReference>
<dbReference type="InterPro" id="IPR058922">
    <property type="entry name" value="WHD_DRP"/>
</dbReference>
<feature type="domain" description="Disease resistance protein winged helix" evidence="8">
    <location>
        <begin position="436"/>
        <end position="509"/>
    </location>
</feature>
<dbReference type="Gene3D" id="3.40.50.300">
    <property type="entry name" value="P-loop containing nucleotide triphosphate hydrolases"/>
    <property type="match status" value="1"/>
</dbReference>
<feature type="domain" description="Disease resistance N-terminal" evidence="7">
    <location>
        <begin position="6"/>
        <end position="94"/>
    </location>
</feature>
<dbReference type="GeneID" id="18595915"/>
<dbReference type="Pfam" id="PF25019">
    <property type="entry name" value="LRR_R13L1-DRL21"/>
    <property type="match status" value="1"/>
</dbReference>
<name>A0AB32V090_THECC</name>
<evidence type="ECO:0000259" key="7">
    <source>
        <dbReference type="Pfam" id="PF18052"/>
    </source>
</evidence>
<dbReference type="InterPro" id="IPR041118">
    <property type="entry name" value="Rx_N"/>
</dbReference>
<dbReference type="CDD" id="cd14798">
    <property type="entry name" value="RX-CC_like"/>
    <property type="match status" value="1"/>
</dbReference>
<keyword evidence="4" id="KW-0611">Plant defense</keyword>
<keyword evidence="1" id="KW-0433">Leucine-rich repeat</keyword>
<evidence type="ECO:0000256" key="3">
    <source>
        <dbReference type="ARBA" id="ARBA00022741"/>
    </source>
</evidence>